<accession>A0A165QAA6</accession>
<evidence type="ECO:0000313" key="2">
    <source>
        <dbReference type="Proteomes" id="UP000076727"/>
    </source>
</evidence>
<evidence type="ECO:0000313" key="1">
    <source>
        <dbReference type="EMBL" id="KZT69206.1"/>
    </source>
</evidence>
<gene>
    <name evidence="1" type="ORF">DAEQUDRAFT_670072</name>
</gene>
<name>A0A165QAA6_9APHY</name>
<dbReference type="AlphaFoldDB" id="A0A165QAA6"/>
<organism evidence="1 2">
    <name type="scientific">Daedalea quercina L-15889</name>
    <dbReference type="NCBI Taxonomy" id="1314783"/>
    <lineage>
        <taxon>Eukaryota</taxon>
        <taxon>Fungi</taxon>
        <taxon>Dikarya</taxon>
        <taxon>Basidiomycota</taxon>
        <taxon>Agaricomycotina</taxon>
        <taxon>Agaricomycetes</taxon>
        <taxon>Polyporales</taxon>
        <taxon>Fomitopsis</taxon>
    </lineage>
</organism>
<dbReference type="Proteomes" id="UP000076727">
    <property type="component" value="Unassembled WGS sequence"/>
</dbReference>
<keyword evidence="2" id="KW-1185">Reference proteome</keyword>
<dbReference type="EMBL" id="KV429060">
    <property type="protein sequence ID" value="KZT69206.1"/>
    <property type="molecule type" value="Genomic_DNA"/>
</dbReference>
<sequence>MSGNVSSSTLAGEVSVAVTAATPEGNSVNFDDLAISFITETLQTVQPPPSDPDPTPAGNLRLLQSKLLLAARQKRLEQHIAETKVLMAKLGTAKSKAEKDKVLSMLRERQR</sequence>
<protein>
    <submittedName>
        <fullName evidence="1">Uncharacterized protein</fullName>
    </submittedName>
</protein>
<proteinExistence type="predicted"/>
<reference evidence="1 2" key="1">
    <citation type="journal article" date="2016" name="Mol. Biol. Evol.">
        <title>Comparative Genomics of Early-Diverging Mushroom-Forming Fungi Provides Insights into the Origins of Lignocellulose Decay Capabilities.</title>
        <authorList>
            <person name="Nagy L.G."/>
            <person name="Riley R."/>
            <person name="Tritt A."/>
            <person name="Adam C."/>
            <person name="Daum C."/>
            <person name="Floudas D."/>
            <person name="Sun H."/>
            <person name="Yadav J.S."/>
            <person name="Pangilinan J."/>
            <person name="Larsson K.H."/>
            <person name="Matsuura K."/>
            <person name="Barry K."/>
            <person name="Labutti K."/>
            <person name="Kuo R."/>
            <person name="Ohm R.A."/>
            <person name="Bhattacharya S.S."/>
            <person name="Shirouzu T."/>
            <person name="Yoshinaga Y."/>
            <person name="Martin F.M."/>
            <person name="Grigoriev I.V."/>
            <person name="Hibbett D.S."/>
        </authorList>
    </citation>
    <scope>NUCLEOTIDE SEQUENCE [LARGE SCALE GENOMIC DNA]</scope>
    <source>
        <strain evidence="1 2">L-15889</strain>
    </source>
</reference>
<dbReference type="OrthoDB" id="2804702at2759"/>